<accession>A0ABT7UK16</accession>
<gene>
    <name evidence="2" type="ORF">QUV98_09110</name>
</gene>
<evidence type="ECO:0000313" key="2">
    <source>
        <dbReference type="EMBL" id="MDM8196471.1"/>
    </source>
</evidence>
<evidence type="ECO:0000313" key="3">
    <source>
        <dbReference type="Proteomes" id="UP001529275"/>
    </source>
</evidence>
<dbReference type="Proteomes" id="UP001529275">
    <property type="component" value="Unassembled WGS sequence"/>
</dbReference>
<organism evidence="2 3">
    <name type="scientific">Massilimicrobiota timonensis</name>
    <dbReference type="NCBI Taxonomy" id="1776392"/>
    <lineage>
        <taxon>Bacteria</taxon>
        <taxon>Bacillati</taxon>
        <taxon>Bacillota</taxon>
        <taxon>Erysipelotrichia</taxon>
        <taxon>Erysipelotrichales</taxon>
        <taxon>Erysipelotrichaceae</taxon>
        <taxon>Massilimicrobiota</taxon>
    </lineage>
</organism>
<dbReference type="Pfam" id="PF01381">
    <property type="entry name" value="HTH_3"/>
    <property type="match status" value="1"/>
</dbReference>
<comment type="caution">
    <text evidence="2">The sequence shown here is derived from an EMBL/GenBank/DDBJ whole genome shotgun (WGS) entry which is preliminary data.</text>
</comment>
<reference evidence="3" key="1">
    <citation type="submission" date="2023-06" db="EMBL/GenBank/DDBJ databases">
        <title>Identification and characterization of horizontal gene transfer across gut microbiota members of farm animals based on homology search.</title>
        <authorList>
            <person name="Zeman M."/>
            <person name="Kubasova T."/>
            <person name="Jahodarova E."/>
            <person name="Nykrynova M."/>
            <person name="Rychlik I."/>
        </authorList>
    </citation>
    <scope>NUCLEOTIDE SEQUENCE [LARGE SCALE GENOMIC DNA]</scope>
    <source>
        <strain evidence="3">ET341</strain>
    </source>
</reference>
<dbReference type="EMBL" id="JAUDCK010000036">
    <property type="protein sequence ID" value="MDM8196471.1"/>
    <property type="molecule type" value="Genomic_DNA"/>
</dbReference>
<reference evidence="2 3" key="2">
    <citation type="submission" date="2023-06" db="EMBL/GenBank/DDBJ databases">
        <authorList>
            <person name="Zeman M."/>
            <person name="Kubasova T."/>
            <person name="Jahodarova E."/>
            <person name="Nykrynova M."/>
            <person name="Rychlik I."/>
        </authorList>
    </citation>
    <scope>NUCLEOTIDE SEQUENCE [LARGE SCALE GENOMIC DNA]</scope>
    <source>
        <strain evidence="2 3">ET341</strain>
    </source>
</reference>
<evidence type="ECO:0000259" key="1">
    <source>
        <dbReference type="Pfam" id="PF01381"/>
    </source>
</evidence>
<dbReference type="Gene3D" id="1.10.260.40">
    <property type="entry name" value="lambda repressor-like DNA-binding domains"/>
    <property type="match status" value="1"/>
</dbReference>
<feature type="domain" description="HTH cro/C1-type" evidence="1">
    <location>
        <begin position="19"/>
        <end position="57"/>
    </location>
</feature>
<name>A0ABT7UK16_9FIRM</name>
<dbReference type="RefSeq" id="WP_006001293.1">
    <property type="nucleotide sequence ID" value="NZ_JAUDCK010000036.1"/>
</dbReference>
<sequence>MLKNNIEIDVKVKCVEEQTTQAELAEKVGTSPSYVNRLIKSPEKIVNATYIKMMEQLGYDVQLTYVKKEQ</sequence>
<keyword evidence="3" id="KW-1185">Reference proteome</keyword>
<dbReference type="SUPFAM" id="SSF47413">
    <property type="entry name" value="lambda repressor-like DNA-binding domains"/>
    <property type="match status" value="1"/>
</dbReference>
<dbReference type="InterPro" id="IPR010982">
    <property type="entry name" value="Lambda_DNA-bd_dom_sf"/>
</dbReference>
<protein>
    <submittedName>
        <fullName evidence="2">Helix-turn-helix transcriptional regulator</fullName>
    </submittedName>
</protein>
<proteinExistence type="predicted"/>
<dbReference type="CDD" id="cd00093">
    <property type="entry name" value="HTH_XRE"/>
    <property type="match status" value="1"/>
</dbReference>
<dbReference type="InterPro" id="IPR001387">
    <property type="entry name" value="Cro/C1-type_HTH"/>
</dbReference>